<evidence type="ECO:0000256" key="5">
    <source>
        <dbReference type="ARBA" id="ARBA00023242"/>
    </source>
</evidence>
<accession>A0A5J9T9T4</accession>
<dbReference type="GO" id="GO:0006383">
    <property type="term" value="P:transcription by RNA polymerase III"/>
    <property type="evidence" value="ECO:0007669"/>
    <property type="project" value="InterPro"/>
</dbReference>
<dbReference type="InterPro" id="IPR036390">
    <property type="entry name" value="WH_DNA-bd_sf"/>
</dbReference>
<sequence>MPPRRRQPPPPPAPPAEPSYDVDAPEGQVLDPETPTIQPRPRILANLPAAERRVYEVIFAAGSKGMLTADVGRETGMSAALARRHAKSLATMQLLKEVPDVRHRNRKLFMAAEFQPFSEISGGAWYHDGRLDTDAINAVRRSCLAQVKKLCVATAKMIHQGIRTDEPRAGYDLGKVEDILKKMALEQELDEVVRSGDTCYCVAGRQQGGVMEAIPCGVCPRIDECSPEGIISPGTCVYYMKWLQLDF</sequence>
<dbReference type="Proteomes" id="UP000324897">
    <property type="component" value="Chromosome 3"/>
</dbReference>
<dbReference type="InterPro" id="IPR016049">
    <property type="entry name" value="RNA_pol_Rpc34-like"/>
</dbReference>
<name>A0A5J9T9T4_9POAL</name>
<dbReference type="SUPFAM" id="SSF46785">
    <property type="entry name" value="Winged helix' DNA-binding domain"/>
    <property type="match status" value="1"/>
</dbReference>
<evidence type="ECO:0000256" key="3">
    <source>
        <dbReference type="ARBA" id="ARBA00022478"/>
    </source>
</evidence>
<evidence type="ECO:0008006" key="9">
    <source>
        <dbReference type="Google" id="ProtNLM"/>
    </source>
</evidence>
<organism evidence="7 8">
    <name type="scientific">Eragrostis curvula</name>
    <name type="common">weeping love grass</name>
    <dbReference type="NCBI Taxonomy" id="38414"/>
    <lineage>
        <taxon>Eukaryota</taxon>
        <taxon>Viridiplantae</taxon>
        <taxon>Streptophyta</taxon>
        <taxon>Embryophyta</taxon>
        <taxon>Tracheophyta</taxon>
        <taxon>Spermatophyta</taxon>
        <taxon>Magnoliopsida</taxon>
        <taxon>Liliopsida</taxon>
        <taxon>Poales</taxon>
        <taxon>Poaceae</taxon>
        <taxon>PACMAD clade</taxon>
        <taxon>Chloridoideae</taxon>
        <taxon>Eragrostideae</taxon>
        <taxon>Eragrostidinae</taxon>
        <taxon>Eragrostis</taxon>
    </lineage>
</organism>
<dbReference type="PANTHER" id="PTHR12780">
    <property type="entry name" value="RNA POLYMERASE III DNA DIRECTED , 39KD SUBUNIT-RELATED"/>
    <property type="match status" value="1"/>
</dbReference>
<evidence type="ECO:0000256" key="4">
    <source>
        <dbReference type="ARBA" id="ARBA00023163"/>
    </source>
</evidence>
<keyword evidence="8" id="KW-1185">Reference proteome</keyword>
<dbReference type="Gramene" id="TVU08089">
    <property type="protein sequence ID" value="TVU08089"/>
    <property type="gene ID" value="EJB05_41474"/>
</dbReference>
<evidence type="ECO:0000256" key="6">
    <source>
        <dbReference type="SAM" id="MobiDB-lite"/>
    </source>
</evidence>
<dbReference type="OrthoDB" id="613763at2759"/>
<evidence type="ECO:0000313" key="8">
    <source>
        <dbReference type="Proteomes" id="UP000324897"/>
    </source>
</evidence>
<feature type="compositionally biased region" description="Pro residues" evidence="6">
    <location>
        <begin position="8"/>
        <end position="17"/>
    </location>
</feature>
<evidence type="ECO:0000313" key="7">
    <source>
        <dbReference type="EMBL" id="TVU08089.1"/>
    </source>
</evidence>
<comment type="subcellular location">
    <subcellularLocation>
        <location evidence="1">Nucleus</location>
    </subcellularLocation>
</comment>
<gene>
    <name evidence="7" type="ORF">EJB05_41474</name>
</gene>
<comment type="caution">
    <text evidence="7">The sequence shown here is derived from an EMBL/GenBank/DDBJ whole genome shotgun (WGS) entry which is preliminary data.</text>
</comment>
<proteinExistence type="inferred from homology"/>
<feature type="region of interest" description="Disordered" evidence="6">
    <location>
        <begin position="1"/>
        <end position="40"/>
    </location>
</feature>
<dbReference type="Gene3D" id="1.10.10.10">
    <property type="entry name" value="Winged helix-like DNA-binding domain superfamily/Winged helix DNA-binding domain"/>
    <property type="match status" value="1"/>
</dbReference>
<dbReference type="InterPro" id="IPR036388">
    <property type="entry name" value="WH-like_DNA-bd_sf"/>
</dbReference>
<evidence type="ECO:0000256" key="2">
    <source>
        <dbReference type="ARBA" id="ARBA00011038"/>
    </source>
</evidence>
<dbReference type="EMBL" id="RWGY01000039">
    <property type="protein sequence ID" value="TVU08089.1"/>
    <property type="molecule type" value="Genomic_DNA"/>
</dbReference>
<comment type="similarity">
    <text evidence="2">Belongs to the eukaryotic RPC34/RPC39 RNA polymerase subunit family.</text>
</comment>
<reference evidence="7 8" key="1">
    <citation type="journal article" date="2019" name="Sci. Rep.">
        <title>A high-quality genome of Eragrostis curvula grass provides insights into Poaceae evolution and supports new strategies to enhance forage quality.</title>
        <authorList>
            <person name="Carballo J."/>
            <person name="Santos B.A.C.M."/>
            <person name="Zappacosta D."/>
            <person name="Garbus I."/>
            <person name="Selva J.P."/>
            <person name="Gallo C.A."/>
            <person name="Diaz A."/>
            <person name="Albertini E."/>
            <person name="Caccamo M."/>
            <person name="Echenique V."/>
        </authorList>
    </citation>
    <scope>NUCLEOTIDE SEQUENCE [LARGE SCALE GENOMIC DNA]</scope>
    <source>
        <strain evidence="8">cv. Victoria</strain>
        <tissue evidence="7">Leaf</tissue>
    </source>
</reference>
<dbReference type="GO" id="GO:0005666">
    <property type="term" value="C:RNA polymerase III complex"/>
    <property type="evidence" value="ECO:0007669"/>
    <property type="project" value="InterPro"/>
</dbReference>
<keyword evidence="4" id="KW-0804">Transcription</keyword>
<dbReference type="Pfam" id="PF05158">
    <property type="entry name" value="RNA_pol_Rpc34"/>
    <property type="match status" value="1"/>
</dbReference>
<feature type="non-terminal residue" evidence="7">
    <location>
        <position position="1"/>
    </location>
</feature>
<keyword evidence="3" id="KW-0240">DNA-directed RNA polymerase</keyword>
<protein>
    <recommendedName>
        <fullName evidence="9">RNA polymerase III subunit C6</fullName>
    </recommendedName>
</protein>
<dbReference type="AlphaFoldDB" id="A0A5J9T9T4"/>
<keyword evidence="5" id="KW-0539">Nucleus</keyword>
<evidence type="ECO:0000256" key="1">
    <source>
        <dbReference type="ARBA" id="ARBA00004123"/>
    </source>
</evidence>
<dbReference type="InterPro" id="IPR007832">
    <property type="entry name" value="RNA_pol_Rpc34"/>
</dbReference>